<gene>
    <name evidence="7" type="ORF">ISU07_14670</name>
</gene>
<dbReference type="PANTHER" id="PTHR42934:SF2">
    <property type="entry name" value="GLYCOLATE OXIDASE SUBUNIT GLCD"/>
    <property type="match status" value="1"/>
</dbReference>
<comment type="caution">
    <text evidence="7">The sequence shown here is derived from an EMBL/GenBank/DDBJ whole genome shotgun (WGS) entry which is preliminary data.</text>
</comment>
<dbReference type="InterPro" id="IPR016166">
    <property type="entry name" value="FAD-bd_PCMH"/>
</dbReference>
<reference evidence="7" key="1">
    <citation type="submission" date="2020-11" db="EMBL/GenBank/DDBJ databases">
        <title>Nocardioides sp. nov., isolated from Soil of Cynanchum wilfordii Hemsley rhizosphere.</title>
        <authorList>
            <person name="Lee J.-S."/>
            <person name="Suh M.K."/>
            <person name="Kim J.-S."/>
        </authorList>
    </citation>
    <scope>NUCLEOTIDE SEQUENCE</scope>
    <source>
        <strain evidence="7">KCTC 19275</strain>
    </source>
</reference>
<dbReference type="PROSITE" id="PS51387">
    <property type="entry name" value="FAD_PCMH"/>
    <property type="match status" value="1"/>
</dbReference>
<dbReference type="InterPro" id="IPR004113">
    <property type="entry name" value="FAD-bd_oxidored_4_C"/>
</dbReference>
<sequence>MSDLAALIDRLPPEVVVTDPDLIASFVRDESHFTPAGAPALVLIPRTTEEVATALAVAHELGVAVVTRGAGSGLSGGANATEGCIVLSTRRLSRIVEVDTTERLLVAQPGVVTADVRAEAERHGLFYPPDPGSVATCTIGGNVATNAGGMCCVKYGVTGDYVLGLEVVLADGRTMRTGRRTVKGVAGYDLTRLFVGSEGTLGVITEVTLRLLPTPSEAHSVLATFGDVAGAGRAVQAITQTRVTPSVFEILDRTTLRAIESMTPLGFDGSVGAVLLLQSDSSTAKEDAEALADACESADALDVVQSDNPDEARTLLEARRLALPSLERLGDWLLDDVCVPRSQVVALIEHVETIASDEGLTIGLFGHAGDGNMHPTVIYDGSTPEGRDTALRAFDRITASALELGGTVTGEHGVGRLKTQWLRRELDAVATEVHGAIKRALDPTSTLNPGVALPAE</sequence>
<dbReference type="InterPro" id="IPR016164">
    <property type="entry name" value="FAD-linked_Oxase-like_C"/>
</dbReference>
<accession>A0A930VBB0</accession>
<organism evidence="7 8">
    <name type="scientific">Nocardioides islandensis</name>
    <dbReference type="NCBI Taxonomy" id="433663"/>
    <lineage>
        <taxon>Bacteria</taxon>
        <taxon>Bacillati</taxon>
        <taxon>Actinomycetota</taxon>
        <taxon>Actinomycetes</taxon>
        <taxon>Propionibacteriales</taxon>
        <taxon>Nocardioidaceae</taxon>
        <taxon>Nocardioides</taxon>
    </lineage>
</organism>
<dbReference type="InterPro" id="IPR051914">
    <property type="entry name" value="FAD-linked_OxidoTrans_Type4"/>
</dbReference>
<evidence type="ECO:0000256" key="1">
    <source>
        <dbReference type="ARBA" id="ARBA00001974"/>
    </source>
</evidence>
<dbReference type="FunFam" id="3.30.70.2740:FF:000001">
    <property type="entry name" value="D-lactate dehydrogenase mitochondrial"/>
    <property type="match status" value="1"/>
</dbReference>
<evidence type="ECO:0000259" key="6">
    <source>
        <dbReference type="PROSITE" id="PS51387"/>
    </source>
</evidence>
<dbReference type="InterPro" id="IPR016169">
    <property type="entry name" value="FAD-bd_PCMH_sub2"/>
</dbReference>
<name>A0A930VBB0_9ACTN</name>
<evidence type="ECO:0000313" key="7">
    <source>
        <dbReference type="EMBL" id="MBF4764374.1"/>
    </source>
</evidence>
<keyword evidence="8" id="KW-1185">Reference proteome</keyword>
<dbReference type="PANTHER" id="PTHR42934">
    <property type="entry name" value="GLYCOLATE OXIDASE SUBUNIT GLCD"/>
    <property type="match status" value="1"/>
</dbReference>
<dbReference type="AlphaFoldDB" id="A0A930VBB0"/>
<dbReference type="SUPFAM" id="SSF55103">
    <property type="entry name" value="FAD-linked oxidases, C-terminal domain"/>
    <property type="match status" value="1"/>
</dbReference>
<evidence type="ECO:0000256" key="3">
    <source>
        <dbReference type="ARBA" id="ARBA00022630"/>
    </source>
</evidence>
<comment type="similarity">
    <text evidence="2">Belongs to the FAD-binding oxidoreductase/transferase type 4 family.</text>
</comment>
<dbReference type="Pfam" id="PF01565">
    <property type="entry name" value="FAD_binding_4"/>
    <property type="match status" value="1"/>
</dbReference>
<dbReference type="InterPro" id="IPR016171">
    <property type="entry name" value="Vanillyl_alc_oxidase_C-sub2"/>
</dbReference>
<dbReference type="GO" id="GO:0016491">
    <property type="term" value="F:oxidoreductase activity"/>
    <property type="evidence" value="ECO:0007669"/>
    <property type="project" value="UniProtKB-KW"/>
</dbReference>
<protein>
    <submittedName>
        <fullName evidence="7">FAD-binding protein</fullName>
    </submittedName>
</protein>
<dbReference type="InterPro" id="IPR036318">
    <property type="entry name" value="FAD-bd_PCMH-like_sf"/>
</dbReference>
<dbReference type="InterPro" id="IPR006094">
    <property type="entry name" value="Oxid_FAD_bind_N"/>
</dbReference>
<dbReference type="GO" id="GO:0071949">
    <property type="term" value="F:FAD binding"/>
    <property type="evidence" value="ECO:0007669"/>
    <property type="project" value="InterPro"/>
</dbReference>
<evidence type="ECO:0000256" key="4">
    <source>
        <dbReference type="ARBA" id="ARBA00022827"/>
    </source>
</evidence>
<dbReference type="Gene3D" id="3.30.465.10">
    <property type="match status" value="1"/>
</dbReference>
<feature type="domain" description="FAD-binding PCMH-type" evidence="6">
    <location>
        <begin position="35"/>
        <end position="214"/>
    </location>
</feature>
<proteinExistence type="inferred from homology"/>
<dbReference type="SUPFAM" id="SSF56176">
    <property type="entry name" value="FAD-binding/transporter-associated domain-like"/>
    <property type="match status" value="1"/>
</dbReference>
<evidence type="ECO:0000313" key="8">
    <source>
        <dbReference type="Proteomes" id="UP000640489"/>
    </source>
</evidence>
<dbReference type="Pfam" id="PF02913">
    <property type="entry name" value="FAD-oxidase_C"/>
    <property type="match status" value="1"/>
</dbReference>
<keyword evidence="4" id="KW-0274">FAD</keyword>
<evidence type="ECO:0000256" key="2">
    <source>
        <dbReference type="ARBA" id="ARBA00008000"/>
    </source>
</evidence>
<dbReference type="Gene3D" id="3.30.70.2740">
    <property type="match status" value="1"/>
</dbReference>
<dbReference type="EMBL" id="JADKPN010000009">
    <property type="protein sequence ID" value="MBF4764374.1"/>
    <property type="molecule type" value="Genomic_DNA"/>
</dbReference>
<keyword evidence="5" id="KW-0560">Oxidoreductase</keyword>
<dbReference type="Gene3D" id="1.10.45.10">
    <property type="entry name" value="Vanillyl-alcohol Oxidase, Chain A, domain 4"/>
    <property type="match status" value="1"/>
</dbReference>
<evidence type="ECO:0000256" key="5">
    <source>
        <dbReference type="ARBA" id="ARBA00023002"/>
    </source>
</evidence>
<dbReference type="Proteomes" id="UP000640489">
    <property type="component" value="Unassembled WGS sequence"/>
</dbReference>
<comment type="cofactor">
    <cofactor evidence="1">
        <name>FAD</name>
        <dbReference type="ChEBI" id="CHEBI:57692"/>
    </cofactor>
</comment>
<keyword evidence="3" id="KW-0285">Flavoprotein</keyword>